<protein>
    <submittedName>
        <fullName evidence="1">Uncharacterized protein</fullName>
    </submittedName>
</protein>
<gene>
    <name evidence="1" type="ORF">ARMOST_17936</name>
</gene>
<dbReference type="AlphaFoldDB" id="A0A284S0H3"/>
<evidence type="ECO:0000313" key="1">
    <source>
        <dbReference type="EMBL" id="SJL14477.1"/>
    </source>
</evidence>
<evidence type="ECO:0000313" key="2">
    <source>
        <dbReference type="Proteomes" id="UP000219338"/>
    </source>
</evidence>
<proteinExistence type="predicted"/>
<keyword evidence="2" id="KW-1185">Reference proteome</keyword>
<dbReference type="EMBL" id="FUEG01000024">
    <property type="protein sequence ID" value="SJL14477.1"/>
    <property type="molecule type" value="Genomic_DNA"/>
</dbReference>
<dbReference type="Proteomes" id="UP000219338">
    <property type="component" value="Unassembled WGS sequence"/>
</dbReference>
<organism evidence="1 2">
    <name type="scientific">Armillaria ostoyae</name>
    <name type="common">Armillaria root rot fungus</name>
    <dbReference type="NCBI Taxonomy" id="47428"/>
    <lineage>
        <taxon>Eukaryota</taxon>
        <taxon>Fungi</taxon>
        <taxon>Dikarya</taxon>
        <taxon>Basidiomycota</taxon>
        <taxon>Agaricomycotina</taxon>
        <taxon>Agaricomycetes</taxon>
        <taxon>Agaricomycetidae</taxon>
        <taxon>Agaricales</taxon>
        <taxon>Marasmiineae</taxon>
        <taxon>Physalacriaceae</taxon>
        <taxon>Armillaria</taxon>
    </lineage>
</organism>
<sequence>MNIHRSNHLLVRSSPCGGDVWRAEYIDHLYHICVQTVMVNGHAESALGLCRRAHISDRRDSATTPPLDERENSLPYIARPKYRNYEMFVHD</sequence>
<accession>A0A284S0H3</accession>
<name>A0A284S0H3_ARMOS</name>
<reference evidence="2" key="1">
    <citation type="journal article" date="2017" name="Nat. Ecol. Evol.">
        <title>Genome expansion and lineage-specific genetic innovations in the forest pathogenic fungi Armillaria.</title>
        <authorList>
            <person name="Sipos G."/>
            <person name="Prasanna A.N."/>
            <person name="Walter M.C."/>
            <person name="O'Connor E."/>
            <person name="Balint B."/>
            <person name="Krizsan K."/>
            <person name="Kiss B."/>
            <person name="Hess J."/>
            <person name="Varga T."/>
            <person name="Slot J."/>
            <person name="Riley R."/>
            <person name="Boka B."/>
            <person name="Rigling D."/>
            <person name="Barry K."/>
            <person name="Lee J."/>
            <person name="Mihaltcheva S."/>
            <person name="LaButti K."/>
            <person name="Lipzen A."/>
            <person name="Waldron R."/>
            <person name="Moloney N.M."/>
            <person name="Sperisen C."/>
            <person name="Kredics L."/>
            <person name="Vagvoelgyi C."/>
            <person name="Patrignani A."/>
            <person name="Fitzpatrick D."/>
            <person name="Nagy I."/>
            <person name="Doyle S."/>
            <person name="Anderson J.B."/>
            <person name="Grigoriev I.V."/>
            <person name="Gueldener U."/>
            <person name="Muensterkoetter M."/>
            <person name="Nagy L.G."/>
        </authorList>
    </citation>
    <scope>NUCLEOTIDE SEQUENCE [LARGE SCALE GENOMIC DNA]</scope>
    <source>
        <strain evidence="2">C18/9</strain>
    </source>
</reference>